<dbReference type="Gene3D" id="1.10.1220.10">
    <property type="entry name" value="Met repressor-like"/>
    <property type="match status" value="1"/>
</dbReference>
<dbReference type="CDD" id="cd22231">
    <property type="entry name" value="RHH_NikR_HicB-like"/>
    <property type="match status" value="1"/>
</dbReference>
<dbReference type="InterPro" id="IPR013321">
    <property type="entry name" value="Arc_rbn_hlx_hlx"/>
</dbReference>
<comment type="caution">
    <text evidence="1">The sequence shown here is derived from an EMBL/GenBank/DDBJ whole genome shotgun (WGS) entry which is preliminary data.</text>
</comment>
<sequence length="46" mass="5315">MAKFTLDVPDKLINEFDEATKNDYNTRAEAIRAAMRKLINELVEES</sequence>
<protein>
    <recommendedName>
        <fullName evidence="2">Ribbon-helix-helix protein CopG domain-containing protein</fullName>
    </recommendedName>
</protein>
<reference evidence="1" key="1">
    <citation type="journal article" date="2014" name="Front. Microbiol.">
        <title>High frequency of phylogenetically diverse reductive dehalogenase-homologous genes in deep subseafloor sedimentary metagenomes.</title>
        <authorList>
            <person name="Kawai M."/>
            <person name="Futagami T."/>
            <person name="Toyoda A."/>
            <person name="Takaki Y."/>
            <person name="Nishi S."/>
            <person name="Hori S."/>
            <person name="Arai W."/>
            <person name="Tsubouchi T."/>
            <person name="Morono Y."/>
            <person name="Uchiyama I."/>
            <person name="Ito T."/>
            <person name="Fujiyama A."/>
            <person name="Inagaki F."/>
            <person name="Takami H."/>
        </authorList>
    </citation>
    <scope>NUCLEOTIDE SEQUENCE</scope>
    <source>
        <strain evidence="1">Expedition CK06-06</strain>
    </source>
</reference>
<name>X1QHT2_9ZZZZ</name>
<dbReference type="EMBL" id="BARV01027928">
    <property type="protein sequence ID" value="GAI42829.1"/>
    <property type="molecule type" value="Genomic_DNA"/>
</dbReference>
<accession>X1QHT2</accession>
<organism evidence="1">
    <name type="scientific">marine sediment metagenome</name>
    <dbReference type="NCBI Taxonomy" id="412755"/>
    <lineage>
        <taxon>unclassified sequences</taxon>
        <taxon>metagenomes</taxon>
        <taxon>ecological metagenomes</taxon>
    </lineage>
</organism>
<dbReference type="SUPFAM" id="SSF47598">
    <property type="entry name" value="Ribbon-helix-helix"/>
    <property type="match status" value="1"/>
</dbReference>
<dbReference type="GO" id="GO:0006355">
    <property type="term" value="P:regulation of DNA-templated transcription"/>
    <property type="evidence" value="ECO:0007669"/>
    <property type="project" value="InterPro"/>
</dbReference>
<proteinExistence type="predicted"/>
<evidence type="ECO:0000313" key="1">
    <source>
        <dbReference type="EMBL" id="GAI42829.1"/>
    </source>
</evidence>
<evidence type="ECO:0008006" key="2">
    <source>
        <dbReference type="Google" id="ProtNLM"/>
    </source>
</evidence>
<gene>
    <name evidence="1" type="ORF">S06H3_44841</name>
</gene>
<dbReference type="AlphaFoldDB" id="X1QHT2"/>
<dbReference type="InterPro" id="IPR010985">
    <property type="entry name" value="Ribbon_hlx_hlx"/>
</dbReference>